<sequence length="350" mass="35850">MADGGPKIAFWALTGQGLGLARRLAAALPGAIFAPSRLAEPGERPFDELLPTVAAAFSAHTAHVFVCAAGIAVRAVAPHLRAKDTDPAVVVMDQNGRFAVPILSGHLGGANALAARLALISGGTAVITTATDTEGLPAIDLLAQERGMTIADLSTVKRVSAALLDGARVPLHDPDGLFFAPGDPHLAHFAPMDAAAAREKSLAVWVQWRKIDVPAGHLRLVPRVVRAGLGCRRGTPADAILACLRKALDRAGADERAVGGLASIDLKADEPGLTEAARTLGAPLTFYDAARLSRVAAPNPSARVEQATGSASVAEAAALLLAQATELLCEKTICPAATAALALARPRPAA</sequence>
<comment type="caution">
    <text evidence="4">The sequence shown here is derived from an EMBL/GenBank/DDBJ whole genome shotgun (WGS) entry which is preliminary data.</text>
</comment>
<feature type="domain" description="Cobalamin synthesis G N-terminal" evidence="2">
    <location>
        <begin position="53"/>
        <end position="132"/>
    </location>
</feature>
<dbReference type="InterPro" id="IPR021745">
    <property type="entry name" value="CbiG_mid"/>
</dbReference>
<dbReference type="GO" id="GO:0009236">
    <property type="term" value="P:cobalamin biosynthetic process"/>
    <property type="evidence" value="ECO:0007669"/>
    <property type="project" value="InterPro"/>
</dbReference>
<reference evidence="4 5" key="1">
    <citation type="journal article" date="2013" name="Genome Announc.">
        <title>Draft genome sequences for three mercury-methylating, sulfate-reducing bacteria.</title>
        <authorList>
            <person name="Brown S.D."/>
            <person name="Hurt R.A.Jr."/>
            <person name="Gilmour C.C."/>
            <person name="Elias D.A."/>
        </authorList>
    </citation>
    <scope>NUCLEOTIDE SEQUENCE [LARGE SCALE GENOMIC DNA]</scope>
    <source>
        <strain evidence="4 5">DSM 16529</strain>
    </source>
</reference>
<evidence type="ECO:0000259" key="3">
    <source>
        <dbReference type="Pfam" id="PF11761"/>
    </source>
</evidence>
<dbReference type="InterPro" id="IPR038029">
    <property type="entry name" value="GbiG_N_sf"/>
</dbReference>
<feature type="domain" description="Cobalamin biosynthesis central region" evidence="3">
    <location>
        <begin position="137"/>
        <end position="222"/>
    </location>
</feature>
<evidence type="ECO:0000259" key="2">
    <source>
        <dbReference type="Pfam" id="PF11760"/>
    </source>
</evidence>
<dbReference type="RefSeq" id="WP_020885977.1">
    <property type="nucleotide sequence ID" value="NZ_ATHI01000004.1"/>
</dbReference>
<keyword evidence="5" id="KW-1185">Reference proteome</keyword>
<dbReference type="Pfam" id="PF11761">
    <property type="entry name" value="CbiG_mid"/>
    <property type="match status" value="1"/>
</dbReference>
<dbReference type="AlphaFoldDB" id="S7TFM7"/>
<feature type="domain" description="CobE/GbiG C-terminal" evidence="1">
    <location>
        <begin position="227"/>
        <end position="342"/>
    </location>
</feature>
<dbReference type="InterPro" id="IPR036518">
    <property type="entry name" value="CobE/GbiG_C_sf"/>
</dbReference>
<dbReference type="InterPro" id="IPR021744">
    <property type="entry name" value="CbiG_N"/>
</dbReference>
<dbReference type="PANTHER" id="PTHR37477:SF1">
    <property type="entry name" value="COBALT-PRECORRIN-5A HYDROLASE"/>
    <property type="match status" value="1"/>
</dbReference>
<gene>
    <name evidence="4" type="ORF">dsat_2091</name>
</gene>
<dbReference type="OrthoDB" id="9781023at2"/>
<name>S7TFM7_9BACT</name>
<dbReference type="Gene3D" id="3.40.50.11220">
    <property type="match status" value="1"/>
</dbReference>
<evidence type="ECO:0000313" key="5">
    <source>
        <dbReference type="Proteomes" id="UP000014975"/>
    </source>
</evidence>
<dbReference type="InterPro" id="IPR002750">
    <property type="entry name" value="CobE/GbiG_C"/>
</dbReference>
<protein>
    <submittedName>
        <fullName evidence="4">Cobalamin (Vitamin B12) biosynthesis CbiG protein</fullName>
    </submittedName>
</protein>
<dbReference type="Pfam" id="PF01890">
    <property type="entry name" value="CbiG_C"/>
    <property type="match status" value="1"/>
</dbReference>
<accession>S7TFM7</accession>
<dbReference type="InterPro" id="IPR052553">
    <property type="entry name" value="CbiG_hydrolase"/>
</dbReference>
<dbReference type="SUPFAM" id="SSF159672">
    <property type="entry name" value="CbiG N-terminal domain-like"/>
    <property type="match status" value="1"/>
</dbReference>
<dbReference type="SUPFAM" id="SSF159664">
    <property type="entry name" value="CobE/GbiG C-terminal domain-like"/>
    <property type="match status" value="1"/>
</dbReference>
<dbReference type="Proteomes" id="UP000014975">
    <property type="component" value="Unassembled WGS sequence"/>
</dbReference>
<dbReference type="Pfam" id="PF11760">
    <property type="entry name" value="CbiG_N"/>
    <property type="match status" value="1"/>
</dbReference>
<evidence type="ECO:0000313" key="4">
    <source>
        <dbReference type="EMBL" id="EPR35390.1"/>
    </source>
</evidence>
<proteinExistence type="predicted"/>
<dbReference type="EMBL" id="ATHI01000004">
    <property type="protein sequence ID" value="EPR35390.1"/>
    <property type="molecule type" value="Genomic_DNA"/>
</dbReference>
<dbReference type="STRING" id="1121439.dsat_2091"/>
<dbReference type="Gene3D" id="3.30.420.180">
    <property type="entry name" value="CobE/GbiG C-terminal domain"/>
    <property type="match status" value="1"/>
</dbReference>
<organism evidence="4 5">
    <name type="scientific">Alkalidesulfovibrio alkalitolerans DSM 16529</name>
    <dbReference type="NCBI Taxonomy" id="1121439"/>
    <lineage>
        <taxon>Bacteria</taxon>
        <taxon>Pseudomonadati</taxon>
        <taxon>Thermodesulfobacteriota</taxon>
        <taxon>Desulfovibrionia</taxon>
        <taxon>Desulfovibrionales</taxon>
        <taxon>Desulfovibrionaceae</taxon>
        <taxon>Alkalidesulfovibrio</taxon>
    </lineage>
</organism>
<evidence type="ECO:0000259" key="1">
    <source>
        <dbReference type="Pfam" id="PF01890"/>
    </source>
</evidence>
<dbReference type="PATRIC" id="fig|1121439.3.peg.477"/>
<dbReference type="eggNOG" id="COG2073">
    <property type="taxonomic scope" value="Bacteria"/>
</dbReference>
<dbReference type="PANTHER" id="PTHR37477">
    <property type="entry name" value="COBALT-PRECORRIN-5A HYDROLASE"/>
    <property type="match status" value="1"/>
</dbReference>